<dbReference type="EMBL" id="GBXM01071619">
    <property type="protein sequence ID" value="JAH36958.1"/>
    <property type="molecule type" value="Transcribed_RNA"/>
</dbReference>
<sequence length="26" mass="3060">MILMSSVSFLVDSWRLYLNKLSLTNK</sequence>
<organism evidence="1">
    <name type="scientific">Anguilla anguilla</name>
    <name type="common">European freshwater eel</name>
    <name type="synonym">Muraena anguilla</name>
    <dbReference type="NCBI Taxonomy" id="7936"/>
    <lineage>
        <taxon>Eukaryota</taxon>
        <taxon>Metazoa</taxon>
        <taxon>Chordata</taxon>
        <taxon>Craniata</taxon>
        <taxon>Vertebrata</taxon>
        <taxon>Euteleostomi</taxon>
        <taxon>Actinopterygii</taxon>
        <taxon>Neopterygii</taxon>
        <taxon>Teleostei</taxon>
        <taxon>Anguilliformes</taxon>
        <taxon>Anguillidae</taxon>
        <taxon>Anguilla</taxon>
    </lineage>
</organism>
<accession>A0A0E9S8V9</accession>
<protein>
    <submittedName>
        <fullName evidence="1">Uncharacterized protein</fullName>
    </submittedName>
</protein>
<reference evidence="1" key="1">
    <citation type="submission" date="2014-11" db="EMBL/GenBank/DDBJ databases">
        <authorList>
            <person name="Amaro Gonzalez C."/>
        </authorList>
    </citation>
    <scope>NUCLEOTIDE SEQUENCE</scope>
</reference>
<name>A0A0E9S8V9_ANGAN</name>
<dbReference type="AlphaFoldDB" id="A0A0E9S8V9"/>
<proteinExistence type="predicted"/>
<reference evidence="1" key="2">
    <citation type="journal article" date="2015" name="Fish Shellfish Immunol.">
        <title>Early steps in the European eel (Anguilla anguilla)-Vibrio vulnificus interaction in the gills: Role of the RtxA13 toxin.</title>
        <authorList>
            <person name="Callol A."/>
            <person name="Pajuelo D."/>
            <person name="Ebbesson L."/>
            <person name="Teles M."/>
            <person name="MacKenzie S."/>
            <person name="Amaro C."/>
        </authorList>
    </citation>
    <scope>NUCLEOTIDE SEQUENCE</scope>
</reference>
<evidence type="ECO:0000313" key="1">
    <source>
        <dbReference type="EMBL" id="JAH36958.1"/>
    </source>
</evidence>